<protein>
    <submittedName>
        <fullName evidence="3">SDR family oxidoreductase</fullName>
    </submittedName>
</protein>
<dbReference type="InterPro" id="IPR002347">
    <property type="entry name" value="SDR_fam"/>
</dbReference>
<dbReference type="Proteomes" id="UP001181533">
    <property type="component" value="Unassembled WGS sequence"/>
</dbReference>
<dbReference type="PROSITE" id="PS00061">
    <property type="entry name" value="ADH_SHORT"/>
    <property type="match status" value="1"/>
</dbReference>
<proteinExistence type="inferred from homology"/>
<dbReference type="GO" id="GO:0016616">
    <property type="term" value="F:oxidoreductase activity, acting on the CH-OH group of donors, NAD or NADP as acceptor"/>
    <property type="evidence" value="ECO:0007669"/>
    <property type="project" value="TreeGrafter"/>
</dbReference>
<dbReference type="PANTHER" id="PTHR42760:SF133">
    <property type="entry name" value="3-OXOACYL-[ACYL-CARRIER-PROTEIN] REDUCTASE"/>
    <property type="match status" value="1"/>
</dbReference>
<dbReference type="AlphaFoldDB" id="A0AB35PH17"/>
<dbReference type="FunFam" id="3.40.50.720:FF:000173">
    <property type="entry name" value="3-oxoacyl-[acyl-carrier protein] reductase"/>
    <property type="match status" value="1"/>
</dbReference>
<dbReference type="InterPro" id="IPR036291">
    <property type="entry name" value="NAD(P)-bd_dom_sf"/>
</dbReference>
<evidence type="ECO:0000313" key="4">
    <source>
        <dbReference type="Proteomes" id="UP001181533"/>
    </source>
</evidence>
<keyword evidence="2" id="KW-0560">Oxidoreductase</keyword>
<comment type="caution">
    <text evidence="3">The sequence shown here is derived from an EMBL/GenBank/DDBJ whole genome shotgun (WGS) entry which is preliminary data.</text>
</comment>
<dbReference type="GO" id="GO:0048038">
    <property type="term" value="F:quinone binding"/>
    <property type="evidence" value="ECO:0007669"/>
    <property type="project" value="TreeGrafter"/>
</dbReference>
<gene>
    <name evidence="3" type="ORF">FO599_23825</name>
</gene>
<comment type="similarity">
    <text evidence="1">Belongs to the short-chain dehydrogenases/reductases (SDR) family.</text>
</comment>
<dbReference type="GO" id="GO:0006633">
    <property type="term" value="P:fatty acid biosynthetic process"/>
    <property type="evidence" value="ECO:0007669"/>
    <property type="project" value="TreeGrafter"/>
</dbReference>
<dbReference type="SUPFAM" id="SSF51735">
    <property type="entry name" value="NAD(P)-binding Rossmann-fold domains"/>
    <property type="match status" value="1"/>
</dbReference>
<accession>A0AB35PH17</accession>
<dbReference type="NCBIfam" id="NF009466">
    <property type="entry name" value="PRK12826.1-2"/>
    <property type="match status" value="1"/>
</dbReference>
<dbReference type="InterPro" id="IPR020904">
    <property type="entry name" value="Sc_DH/Rdtase_CS"/>
</dbReference>
<organism evidence="3 4">
    <name type="scientific">Bacillus thuringiensis</name>
    <dbReference type="NCBI Taxonomy" id="1428"/>
    <lineage>
        <taxon>Bacteria</taxon>
        <taxon>Bacillati</taxon>
        <taxon>Bacillota</taxon>
        <taxon>Bacilli</taxon>
        <taxon>Bacillales</taxon>
        <taxon>Bacillaceae</taxon>
        <taxon>Bacillus</taxon>
        <taxon>Bacillus cereus group</taxon>
    </lineage>
</organism>
<evidence type="ECO:0000313" key="3">
    <source>
        <dbReference type="EMBL" id="MDR4179046.1"/>
    </source>
</evidence>
<dbReference type="PANTHER" id="PTHR42760">
    <property type="entry name" value="SHORT-CHAIN DEHYDROGENASES/REDUCTASES FAMILY MEMBER"/>
    <property type="match status" value="1"/>
</dbReference>
<dbReference type="Gene3D" id="3.40.50.720">
    <property type="entry name" value="NAD(P)-binding Rossmann-like Domain"/>
    <property type="match status" value="1"/>
</dbReference>
<dbReference type="PRINTS" id="PR00081">
    <property type="entry name" value="GDHRDH"/>
</dbReference>
<sequence length="252" mass="27401">MERGVGMKGLENKRIIVTGGCKGIGRAIVEKYLQEGAVVAATYYKSKDSSDQMKSELESYSDRLAIYNMDVSDAEQVNKVMEQIQDDLKGIDILVNNSGITQDSLLYSMKNSDWDKVIKTNLYGPFYTCKSVLLNMIKQKYGSIINIASVSGIVGIPGQSNYCASKFGLIGLTKSLAKELASKNIRVNAIAPGYVDTEMIDNVKITNELMRNKHSLGRIGSPDEIANIALFLAGDASSYITGQVIVADGGFI</sequence>
<evidence type="ECO:0000256" key="1">
    <source>
        <dbReference type="ARBA" id="ARBA00006484"/>
    </source>
</evidence>
<dbReference type="Pfam" id="PF13561">
    <property type="entry name" value="adh_short_C2"/>
    <property type="match status" value="1"/>
</dbReference>
<dbReference type="EMBL" id="VKQN01000032">
    <property type="protein sequence ID" value="MDR4179046.1"/>
    <property type="molecule type" value="Genomic_DNA"/>
</dbReference>
<dbReference type="PRINTS" id="PR00080">
    <property type="entry name" value="SDRFAMILY"/>
</dbReference>
<name>A0AB35PH17_BACTU</name>
<evidence type="ECO:0000256" key="2">
    <source>
        <dbReference type="ARBA" id="ARBA00023002"/>
    </source>
</evidence>
<reference evidence="3" key="1">
    <citation type="submission" date="2019-07" db="EMBL/GenBank/DDBJ databases">
        <title>Phylogenomic Reclassification of ATCC Bacillus Strains and Various Taxa within the Genus Bacillus.</title>
        <authorList>
            <person name="Riojas M.A."/>
            <person name="Frank A.M."/>
            <person name="Fenn S.L."/>
            <person name="King S.P."/>
            <person name="Brower S.M."/>
            <person name="Hazbon M.H."/>
        </authorList>
    </citation>
    <scope>NUCLEOTIDE SEQUENCE</scope>
    <source>
        <strain evidence="3">ATCC 35646</strain>
    </source>
</reference>